<keyword evidence="4" id="KW-0843">Virulence</keyword>
<evidence type="ECO:0000256" key="1">
    <source>
        <dbReference type="ARBA" id="ARBA00004123"/>
    </source>
</evidence>
<evidence type="ECO:0000256" key="2">
    <source>
        <dbReference type="ARBA" id="ARBA00022723"/>
    </source>
</evidence>
<evidence type="ECO:0000313" key="11">
    <source>
        <dbReference type="Proteomes" id="UP000578531"/>
    </source>
</evidence>
<dbReference type="CDD" id="cd12148">
    <property type="entry name" value="fungal_TF_MHR"/>
    <property type="match status" value="1"/>
</dbReference>
<keyword evidence="3" id="KW-0805">Transcription regulation</keyword>
<dbReference type="PROSITE" id="PS00463">
    <property type="entry name" value="ZN2_CY6_FUNGAL_1"/>
    <property type="match status" value="1"/>
</dbReference>
<dbReference type="Pfam" id="PF04082">
    <property type="entry name" value="Fungal_trans"/>
    <property type="match status" value="1"/>
</dbReference>
<dbReference type="GO" id="GO:0006351">
    <property type="term" value="P:DNA-templated transcription"/>
    <property type="evidence" value="ECO:0007669"/>
    <property type="project" value="InterPro"/>
</dbReference>
<evidence type="ECO:0000256" key="6">
    <source>
        <dbReference type="ARBA" id="ARBA00023242"/>
    </source>
</evidence>
<dbReference type="EMBL" id="JACCJC010000016">
    <property type="protein sequence ID" value="KAF6236974.1"/>
    <property type="molecule type" value="Genomic_DNA"/>
</dbReference>
<feature type="domain" description="Zn(2)-C6 fungal-type" evidence="9">
    <location>
        <begin position="701"/>
        <end position="731"/>
    </location>
</feature>
<dbReference type="PRINTS" id="PR00755">
    <property type="entry name" value="AFLATOXINBRP"/>
</dbReference>
<evidence type="ECO:0000256" key="8">
    <source>
        <dbReference type="SAM" id="Phobius"/>
    </source>
</evidence>
<dbReference type="PROSITE" id="PS50048">
    <property type="entry name" value="ZN2_CY6_FUNGAL_2"/>
    <property type="match status" value="1"/>
</dbReference>
<keyword evidence="8" id="KW-0812">Transmembrane</keyword>
<dbReference type="CDD" id="cd00067">
    <property type="entry name" value="GAL4"/>
    <property type="match status" value="1"/>
</dbReference>
<keyword evidence="5" id="KW-0804">Transcription</keyword>
<dbReference type="Gene3D" id="4.10.240.10">
    <property type="entry name" value="Zn(2)-C6 fungal-type DNA-binding domain"/>
    <property type="match status" value="1"/>
</dbReference>
<dbReference type="PANTHER" id="PTHR47338:SF27">
    <property type="entry name" value="ZN(II)2CYS6 TRANSCRIPTION FACTOR (EUROFUNG)"/>
    <property type="match status" value="1"/>
</dbReference>
<feature type="region of interest" description="Disordered" evidence="7">
    <location>
        <begin position="1445"/>
        <end position="1492"/>
    </location>
</feature>
<dbReference type="SUPFAM" id="SSF57701">
    <property type="entry name" value="Zn2/Cys6 DNA-binding domain"/>
    <property type="match status" value="1"/>
</dbReference>
<evidence type="ECO:0000256" key="4">
    <source>
        <dbReference type="ARBA" id="ARBA00023026"/>
    </source>
</evidence>
<gene>
    <name evidence="10" type="ORF">HO173_004853</name>
</gene>
<organism evidence="10 11">
    <name type="scientific">Letharia columbiana</name>
    <dbReference type="NCBI Taxonomy" id="112416"/>
    <lineage>
        <taxon>Eukaryota</taxon>
        <taxon>Fungi</taxon>
        <taxon>Dikarya</taxon>
        <taxon>Ascomycota</taxon>
        <taxon>Pezizomycotina</taxon>
        <taxon>Lecanoromycetes</taxon>
        <taxon>OSLEUM clade</taxon>
        <taxon>Lecanoromycetidae</taxon>
        <taxon>Lecanorales</taxon>
        <taxon>Lecanorineae</taxon>
        <taxon>Parmeliaceae</taxon>
        <taxon>Letharia</taxon>
    </lineage>
</organism>
<feature type="compositionally biased region" description="Polar residues" evidence="7">
    <location>
        <begin position="1461"/>
        <end position="1478"/>
    </location>
</feature>
<dbReference type="Pfam" id="PF00172">
    <property type="entry name" value="Zn_clus"/>
    <property type="match status" value="1"/>
</dbReference>
<dbReference type="GO" id="GO:0003677">
    <property type="term" value="F:DNA binding"/>
    <property type="evidence" value="ECO:0007669"/>
    <property type="project" value="InterPro"/>
</dbReference>
<feature type="region of interest" description="Disordered" evidence="7">
    <location>
        <begin position="1329"/>
        <end position="1363"/>
    </location>
</feature>
<dbReference type="InterPro" id="IPR050815">
    <property type="entry name" value="TF_fung"/>
</dbReference>
<dbReference type="InterPro" id="IPR007219">
    <property type="entry name" value="XnlR_reg_dom"/>
</dbReference>
<dbReference type="SMART" id="SM00906">
    <property type="entry name" value="Fungal_trans"/>
    <property type="match status" value="1"/>
</dbReference>
<dbReference type="PANTHER" id="PTHR47338">
    <property type="entry name" value="ZN(II)2CYS6 TRANSCRIPTION FACTOR (EUROFUNG)-RELATED"/>
    <property type="match status" value="1"/>
</dbReference>
<dbReference type="GO" id="GO:0000981">
    <property type="term" value="F:DNA-binding transcription factor activity, RNA polymerase II-specific"/>
    <property type="evidence" value="ECO:0007669"/>
    <property type="project" value="InterPro"/>
</dbReference>
<dbReference type="RefSeq" id="XP_037166306.1">
    <property type="nucleotide sequence ID" value="XM_037306771.1"/>
</dbReference>
<dbReference type="GO" id="GO:0005634">
    <property type="term" value="C:nucleus"/>
    <property type="evidence" value="ECO:0007669"/>
    <property type="project" value="UniProtKB-SubCell"/>
</dbReference>
<feature type="compositionally biased region" description="Polar residues" evidence="7">
    <location>
        <begin position="1330"/>
        <end position="1342"/>
    </location>
</feature>
<reference evidence="10 11" key="1">
    <citation type="journal article" date="2020" name="Genomics">
        <title>Complete, high-quality genomes from long-read metagenomic sequencing of two wolf lichen thalli reveals enigmatic genome architecture.</title>
        <authorList>
            <person name="McKenzie S.K."/>
            <person name="Walston R.F."/>
            <person name="Allen J.L."/>
        </authorList>
    </citation>
    <scope>NUCLEOTIDE SEQUENCE [LARGE SCALE GENOMIC DNA]</scope>
    <source>
        <strain evidence="10">WasteWater2</strain>
    </source>
</reference>
<feature type="compositionally biased region" description="Basic and acidic residues" evidence="7">
    <location>
        <begin position="817"/>
        <end position="829"/>
    </location>
</feature>
<dbReference type="Proteomes" id="UP000578531">
    <property type="component" value="Unassembled WGS sequence"/>
</dbReference>
<feature type="compositionally biased region" description="Polar residues" evidence="7">
    <location>
        <begin position="565"/>
        <end position="576"/>
    </location>
</feature>
<dbReference type="GO" id="GO:0008270">
    <property type="term" value="F:zinc ion binding"/>
    <property type="evidence" value="ECO:0007669"/>
    <property type="project" value="InterPro"/>
</dbReference>
<keyword evidence="11" id="KW-1185">Reference proteome</keyword>
<dbReference type="InterPro" id="IPR036864">
    <property type="entry name" value="Zn2-C6_fun-type_DNA-bd_sf"/>
</dbReference>
<feature type="region of interest" description="Disordered" evidence="7">
    <location>
        <begin position="546"/>
        <end position="692"/>
    </location>
</feature>
<keyword evidence="8" id="KW-1133">Transmembrane helix</keyword>
<dbReference type="GeneID" id="59286517"/>
<dbReference type="InterPro" id="IPR001138">
    <property type="entry name" value="Zn2Cys6_DnaBD"/>
</dbReference>
<sequence length="1537" mass="170839">MAISRRFSGFLAISAAALFLVGFFLFGSNMNRQFSYKSLLFSETIVSDDTNSSDTSFATNDGGAVKSPLSDVSQKPLSIAIVETTGYHDEVVAAFVHSFGSQKRSNLSLFQQNQRYGIEKIMKDFKLPKPVPAAQPPDMLLADDATKLDILVLTTCEYDRIKIASQLETLLKEGKTQLLCVVHHADHWANEDHQSFMAPWIDKGLVDFITLSQHTATFLQETGMRTWKTKPPIRPFAPVFPVNLPKLPTAVDADKGELGFGLQGLYESTRRNYETIFAHLQKFIDSRSSERDGTMNSNVTLHLLGQGIHPEVPSGLISHVSFDESLDYDEYYSILSRTFALLPAFANDQYLDRKASSTVPAGLIGGTPLVATKEIVAAYSYLPEDAVYLQDKDETEFDVIGRVLKDAAKHRIKKMQMVRNKCAELVKGNSGLVEGWIKEILQKGHVGRLPVPDVGRPRHKNRRSSTNLTSVSPSEALPHKYQVCDAMASTSAPGWPSIEAQEYAAAESMLQHSRSARSNSQTLSGFAMPEVQNYALDATHAQAQMMAPGSGQSYPPPFVPPFHSASAQEQNHNFNGSFEGKIPSSHELQAQFDQQRTDSFSELSQGRDSNTSEKGHRANSHAAGRNGHSHRNSSLDGSEPTSPVSTREYTKRQSDGRASWTHRSSNENVGQREAKEETDKKPPWSELKTKAGKERKRLPLACIACRRKKIRCSGEKPACKHCLRSRIPCVYKVTTRKAAPRTDYMAMLDKRLKRMEERVIKIIPKEESEAVPRAIIKPSAAAQANSGKKRSVEEAFGPQLDEWTDSKPTAQPPKGQGNHESKVNTEGAEHLPTPELQDHLSQVFFDNLYGQSYHLLHKPSYMRRLRAGTLPPVLILAVCAVSARFSSHPQLNTEPAFLRGESWAGPARDIALRRYDEPNITTLTVLLLLGLHEFGTCQGGRSWMLGGMATRMAYALQLHRELDHDPLGRKTENKSELSFTDREIRRRTMWACFLMDRFTSSGTERPMFADEDIIKVQLPVKESNFQMEIPGPTQSLDGRVPNPVKSDTGQLSDPQGNMGVAAYMIRVIVLWGRIIKYLNMGGKERDEYPIWDTKSQYAELRRQASDFKTSLPAELQNTRENLKNHAAEKLGNQFLFMHIASHQVVLFLHRFAIPTAPGGRNPKEMPISFLAEAAPAALDAASQISVLINDATEHHAVAPFLGYCAFMSSTIHVWGIFSKKQSIEASCKQHLASNFKYLGKMKKHWGMFHFMTENLMDIYRQHADASQKGSSEMASQDDTIFQYGDWFQKYPHGVSETDYQDPAVQIKKEPNSDVTLSHGKDLQSVEDFFHTQSPPSRSTQPRKSGKKSAKIASQPEDRLPQQRLQQPDFHTNATQQGMLPLPMSQPHMDPSAFVGHPPQLYPQPCSNSFPQAYDMLPLSTPANTALLPQLDRHLVYGAYAGNDPTGSSSASALSAMTSGLQDPQSNQQGLSDPATSMWDNPLDLSPQTQQQMLGSGGYMGDLQTSAWFMPFNLNPPEIGGEGNEFGRRLEGFGGGGI</sequence>
<keyword evidence="6" id="KW-0539">Nucleus</keyword>
<name>A0A8H6FY85_9LECA</name>
<feature type="compositionally biased region" description="Polar residues" evidence="7">
    <location>
        <begin position="632"/>
        <end position="647"/>
    </location>
</feature>
<evidence type="ECO:0000313" key="10">
    <source>
        <dbReference type="EMBL" id="KAF6236974.1"/>
    </source>
</evidence>
<evidence type="ECO:0000256" key="5">
    <source>
        <dbReference type="ARBA" id="ARBA00023163"/>
    </source>
</evidence>
<feature type="compositionally biased region" description="Basic and acidic residues" evidence="7">
    <location>
        <begin position="670"/>
        <end position="692"/>
    </location>
</feature>
<evidence type="ECO:0000256" key="7">
    <source>
        <dbReference type="SAM" id="MobiDB-lite"/>
    </source>
</evidence>
<comment type="subcellular location">
    <subcellularLocation>
        <location evidence="1">Nucleus</location>
    </subcellularLocation>
</comment>
<dbReference type="SMART" id="SM00066">
    <property type="entry name" value="GAL4"/>
    <property type="match status" value="1"/>
</dbReference>
<evidence type="ECO:0000259" key="9">
    <source>
        <dbReference type="PROSITE" id="PS50048"/>
    </source>
</evidence>
<feature type="transmembrane region" description="Helical" evidence="8">
    <location>
        <begin position="7"/>
        <end position="27"/>
    </location>
</feature>
<accession>A0A8H6FY85</accession>
<feature type="region of interest" description="Disordered" evidence="7">
    <location>
        <begin position="450"/>
        <end position="472"/>
    </location>
</feature>
<evidence type="ECO:0000256" key="3">
    <source>
        <dbReference type="ARBA" id="ARBA00023015"/>
    </source>
</evidence>
<proteinExistence type="predicted"/>
<feature type="compositionally biased region" description="Polar residues" evidence="7">
    <location>
        <begin position="586"/>
        <end position="609"/>
    </location>
</feature>
<keyword evidence="2" id="KW-0479">Metal-binding</keyword>
<feature type="compositionally biased region" description="Low complexity" evidence="7">
    <location>
        <begin position="1445"/>
        <end position="1460"/>
    </location>
</feature>
<protein>
    <recommendedName>
        <fullName evidence="9">Zn(2)-C6 fungal-type domain-containing protein</fullName>
    </recommendedName>
</protein>
<feature type="region of interest" description="Disordered" evidence="7">
    <location>
        <begin position="780"/>
        <end position="829"/>
    </location>
</feature>
<comment type="caution">
    <text evidence="10">The sequence shown here is derived from an EMBL/GenBank/DDBJ whole genome shotgun (WGS) entry which is preliminary data.</text>
</comment>
<keyword evidence="8" id="KW-0472">Membrane</keyword>
<dbReference type="OrthoDB" id="39175at2759"/>